<reference evidence="1 2" key="1">
    <citation type="journal article" date="2024" name="J Genomics">
        <title>Draft genome sequencing and assembly of Favolaschia claudopus CIRM-BRFM 2984 isolated from oak limbs.</title>
        <authorList>
            <person name="Navarro D."/>
            <person name="Drula E."/>
            <person name="Chaduli D."/>
            <person name="Cazenave R."/>
            <person name="Ahrendt S."/>
            <person name="Wang J."/>
            <person name="Lipzen A."/>
            <person name="Daum C."/>
            <person name="Barry K."/>
            <person name="Grigoriev I.V."/>
            <person name="Favel A."/>
            <person name="Rosso M.N."/>
            <person name="Martin F."/>
        </authorList>
    </citation>
    <scope>NUCLEOTIDE SEQUENCE [LARGE SCALE GENOMIC DNA]</scope>
    <source>
        <strain evidence="1 2">CIRM-BRFM 2984</strain>
    </source>
</reference>
<evidence type="ECO:0008006" key="3">
    <source>
        <dbReference type="Google" id="ProtNLM"/>
    </source>
</evidence>
<dbReference type="Proteomes" id="UP001362999">
    <property type="component" value="Unassembled WGS sequence"/>
</dbReference>
<dbReference type="AlphaFoldDB" id="A0AAW0CLN0"/>
<accession>A0AAW0CLN0</accession>
<gene>
    <name evidence="1" type="ORF">R3P38DRAFT_2515328</name>
</gene>
<organism evidence="1 2">
    <name type="scientific">Favolaschia claudopus</name>
    <dbReference type="NCBI Taxonomy" id="2862362"/>
    <lineage>
        <taxon>Eukaryota</taxon>
        <taxon>Fungi</taxon>
        <taxon>Dikarya</taxon>
        <taxon>Basidiomycota</taxon>
        <taxon>Agaricomycotina</taxon>
        <taxon>Agaricomycetes</taxon>
        <taxon>Agaricomycetidae</taxon>
        <taxon>Agaricales</taxon>
        <taxon>Marasmiineae</taxon>
        <taxon>Mycenaceae</taxon>
        <taxon>Favolaschia</taxon>
    </lineage>
</organism>
<name>A0AAW0CLN0_9AGAR</name>
<evidence type="ECO:0000313" key="2">
    <source>
        <dbReference type="Proteomes" id="UP001362999"/>
    </source>
</evidence>
<evidence type="ECO:0000313" key="1">
    <source>
        <dbReference type="EMBL" id="KAK7039407.1"/>
    </source>
</evidence>
<proteinExistence type="predicted"/>
<comment type="caution">
    <text evidence="1">The sequence shown here is derived from an EMBL/GenBank/DDBJ whole genome shotgun (WGS) entry which is preliminary data.</text>
</comment>
<keyword evidence="2" id="KW-1185">Reference proteome</keyword>
<dbReference type="EMBL" id="JAWWNJ010000016">
    <property type="protein sequence ID" value="KAK7039407.1"/>
    <property type="molecule type" value="Genomic_DNA"/>
</dbReference>
<sequence>MKSDVLPADVWECIAAFLSWRDLAGLISLNVALYNIVLNTRYRELCWDKVDNRMLKTLVRVRTPSIAHRVRRLHVRAWFIEYLVRKESLTPSSFAFNPKRLLFHYLGPGSTTLASSANASDILKSMAVAVRLMTQVTEYSFEWRDLSTTPDTMHFLSAARLAFGVSLRKLTLHAQLHNFSALLSTVDFENLEELELFLDHDDSATDAATLLRETIAPFVNHFRHTISSLLLSSASKADMSPLLDALQHVPHLYKFVGRFAFDASHLSDPRTLSKFLRLNSTLTIVELGWSFAATSDEVSELSSWGAFCNAVLADRGAFVNLSGLNIPFLWTFVDTMTCLRRSADTLTSVCLIDHFFREEELLEFAHVFAHRPFDAGLQKLSLGLTHLTIETVDILANRFPGLQSLGLVLPEDVLRSICHVYPSASFGYSPSPTTFCASLITRSYTEWKLVNIGIWEKRFAGSSVLVPAELCLMQHLASRIPSVQTFRGEPKTEAKPCPVGVVKPSSHLLD</sequence>
<protein>
    <recommendedName>
        <fullName evidence="3">F-box domain-containing protein</fullName>
    </recommendedName>
</protein>